<keyword evidence="1" id="KW-1003">Cell membrane</keyword>
<gene>
    <name evidence="8" type="ORF">MNBD_GAMMA23-1001</name>
</gene>
<evidence type="ECO:0000256" key="2">
    <source>
        <dbReference type="ARBA" id="ARBA00022692"/>
    </source>
</evidence>
<organism evidence="8">
    <name type="scientific">hydrothermal vent metagenome</name>
    <dbReference type="NCBI Taxonomy" id="652676"/>
    <lineage>
        <taxon>unclassified sequences</taxon>
        <taxon>metagenomes</taxon>
        <taxon>ecological metagenomes</taxon>
    </lineage>
</organism>
<dbReference type="InterPro" id="IPR010445">
    <property type="entry name" value="LapA_dom"/>
</dbReference>
<feature type="transmembrane region" description="Helical" evidence="6">
    <location>
        <begin position="45"/>
        <end position="66"/>
    </location>
</feature>
<dbReference type="Pfam" id="PF06305">
    <property type="entry name" value="LapA_dom"/>
    <property type="match status" value="1"/>
</dbReference>
<evidence type="ECO:0000256" key="1">
    <source>
        <dbReference type="ARBA" id="ARBA00022475"/>
    </source>
</evidence>
<keyword evidence="4 6" id="KW-0472">Membrane</keyword>
<feature type="coiled-coil region" evidence="5">
    <location>
        <begin position="64"/>
        <end position="91"/>
    </location>
</feature>
<sequence>MKRIFYIIAIIFTLVVGAVFSARNATEVKLDFIFTVVQTNLSLAIVIALIFGACLGVFVSLIWMVSAKREVQRLKKQVDVSRKELTNLRAIPIKDKH</sequence>
<dbReference type="GO" id="GO:0005886">
    <property type="term" value="C:plasma membrane"/>
    <property type="evidence" value="ECO:0007669"/>
    <property type="project" value="InterPro"/>
</dbReference>
<proteinExistence type="predicted"/>
<protein>
    <recommendedName>
        <fullName evidence="7">Lipopolysaccharide assembly protein A domain-containing protein</fullName>
    </recommendedName>
</protein>
<evidence type="ECO:0000313" key="8">
    <source>
        <dbReference type="EMBL" id="VAW95433.1"/>
    </source>
</evidence>
<keyword evidence="3 6" id="KW-1133">Transmembrane helix</keyword>
<feature type="domain" description="Lipopolysaccharide assembly protein A" evidence="7">
    <location>
        <begin position="24"/>
        <end position="85"/>
    </location>
</feature>
<keyword evidence="2 6" id="KW-0812">Transmembrane</keyword>
<dbReference type="AlphaFoldDB" id="A0A3B1A5Q5"/>
<evidence type="ECO:0000256" key="6">
    <source>
        <dbReference type="SAM" id="Phobius"/>
    </source>
</evidence>
<evidence type="ECO:0000256" key="4">
    <source>
        <dbReference type="ARBA" id="ARBA00023136"/>
    </source>
</evidence>
<evidence type="ECO:0000256" key="3">
    <source>
        <dbReference type="ARBA" id="ARBA00022989"/>
    </source>
</evidence>
<name>A0A3B1A5Q5_9ZZZZ</name>
<keyword evidence="5" id="KW-0175">Coiled coil</keyword>
<evidence type="ECO:0000259" key="7">
    <source>
        <dbReference type="Pfam" id="PF06305"/>
    </source>
</evidence>
<dbReference type="EMBL" id="UOFT01000045">
    <property type="protein sequence ID" value="VAW95433.1"/>
    <property type="molecule type" value="Genomic_DNA"/>
</dbReference>
<accession>A0A3B1A5Q5</accession>
<evidence type="ECO:0000256" key="5">
    <source>
        <dbReference type="SAM" id="Coils"/>
    </source>
</evidence>
<reference evidence="8" key="1">
    <citation type="submission" date="2018-06" db="EMBL/GenBank/DDBJ databases">
        <authorList>
            <person name="Zhirakovskaya E."/>
        </authorList>
    </citation>
    <scope>NUCLEOTIDE SEQUENCE</scope>
</reference>